<protein>
    <submittedName>
        <fullName evidence="1">Uncharacterized protein</fullName>
    </submittedName>
</protein>
<accession>A0A8J4UP64</accession>
<organism evidence="1 2">
    <name type="scientific">Polysphondylium violaceum</name>
    <dbReference type="NCBI Taxonomy" id="133409"/>
    <lineage>
        <taxon>Eukaryota</taxon>
        <taxon>Amoebozoa</taxon>
        <taxon>Evosea</taxon>
        <taxon>Eumycetozoa</taxon>
        <taxon>Dictyostelia</taxon>
        <taxon>Dictyosteliales</taxon>
        <taxon>Dictyosteliaceae</taxon>
        <taxon>Polysphondylium</taxon>
    </lineage>
</organism>
<proteinExistence type="predicted"/>
<name>A0A8J4UP64_9MYCE</name>
<dbReference type="Proteomes" id="UP000695562">
    <property type="component" value="Unassembled WGS sequence"/>
</dbReference>
<evidence type="ECO:0000313" key="1">
    <source>
        <dbReference type="EMBL" id="KAF2068761.1"/>
    </source>
</evidence>
<reference evidence="1" key="1">
    <citation type="submission" date="2020-01" db="EMBL/GenBank/DDBJ databases">
        <title>Development of genomics and gene disruption for Polysphondylium violaceum indicates a role for the polyketide synthase stlB in stalk morphogenesis.</title>
        <authorList>
            <person name="Narita B."/>
            <person name="Kawabe Y."/>
            <person name="Kin K."/>
            <person name="Saito T."/>
            <person name="Gibbs R."/>
            <person name="Kuspa A."/>
            <person name="Muzny D."/>
            <person name="Queller D."/>
            <person name="Richards S."/>
            <person name="Strassman J."/>
            <person name="Sucgang R."/>
            <person name="Worley K."/>
            <person name="Schaap P."/>
        </authorList>
    </citation>
    <scope>NUCLEOTIDE SEQUENCE</scope>
    <source>
        <strain evidence="1">QSvi11</strain>
    </source>
</reference>
<dbReference type="EMBL" id="AJWJ01000851">
    <property type="protein sequence ID" value="KAF2068761.1"/>
    <property type="molecule type" value="Genomic_DNA"/>
</dbReference>
<dbReference type="AlphaFoldDB" id="A0A8J4UP64"/>
<keyword evidence="2" id="KW-1185">Reference proteome</keyword>
<gene>
    <name evidence="1" type="ORF">CYY_009913</name>
</gene>
<comment type="caution">
    <text evidence="1">The sequence shown here is derived from an EMBL/GenBank/DDBJ whole genome shotgun (WGS) entry which is preliminary data.</text>
</comment>
<sequence length="93" mass="10743">MVIPTIKATPMMEPKMMPKRGTDVSALDIVWIGYSDTKEIEFILDDEKANILRSWTLETFDYVIVDDLNYEDKAIHETPRAKFKHSIQLKKGA</sequence>
<evidence type="ECO:0000313" key="2">
    <source>
        <dbReference type="Proteomes" id="UP000695562"/>
    </source>
</evidence>